<protein>
    <submittedName>
        <fullName evidence="6">Glutamate carboxypeptidase</fullName>
    </submittedName>
</protein>
<dbReference type="GO" id="GO:0004180">
    <property type="term" value="F:carboxypeptidase activity"/>
    <property type="evidence" value="ECO:0007669"/>
    <property type="project" value="UniProtKB-KW"/>
</dbReference>
<comment type="caution">
    <text evidence="6">The sequence shown here is derived from an EMBL/GenBank/DDBJ whole genome shotgun (WGS) entry which is preliminary data.</text>
</comment>
<gene>
    <name evidence="6" type="ORF">EV696_102326</name>
</gene>
<evidence type="ECO:0000256" key="2">
    <source>
        <dbReference type="ARBA" id="ARBA00022801"/>
    </source>
</evidence>
<dbReference type="GO" id="GO:0046872">
    <property type="term" value="F:metal ion binding"/>
    <property type="evidence" value="ECO:0007669"/>
    <property type="project" value="UniProtKB-KW"/>
</dbReference>
<organism evidence="6 7">
    <name type="scientific">Permianibacter aggregans</name>
    <dbReference type="NCBI Taxonomy" id="1510150"/>
    <lineage>
        <taxon>Bacteria</taxon>
        <taxon>Pseudomonadati</taxon>
        <taxon>Pseudomonadota</taxon>
        <taxon>Gammaproteobacteria</taxon>
        <taxon>Pseudomonadales</taxon>
        <taxon>Pseudomonadaceae</taxon>
        <taxon>Permianibacter</taxon>
    </lineage>
</organism>
<dbReference type="PIRSF" id="PIRSF037238">
    <property type="entry name" value="Carboxypeptidase_G2"/>
    <property type="match status" value="1"/>
</dbReference>
<sequence>MKAADWHQQLSWIDTQRESLEQRLLALCAINTGSWNLAGLERMQQAMIPLLRELPGRLQEHALTPVQQLSKSGEIQEKSLARALTYRCRPEAPFQVLLVGHLDTVFAVDHPFQNHRYLDTNTLNAPGAADLKGGLLVMLTALQALEQSEHKANIGWEILLNPDEEIGSPGSAALLAERAMHHHIGLCYEPSLPTGELISGRKGSGNFQIHVRGKAAHAGREHHLGRNAIVTAAKISAELDALNGHAGDMTVNIGFIDGGGSVNAVPDHCLVKVNVRVSTAEQQVIFENALQQTIDRSQRQDGFQVTAIGGFHRPPKIVTPAIQQLLEMLHNCGSAIDLPIRWQSTGGCCDGNNLAAAGLPNVDNLGVRGGKIHSSDEFVLLDSLTERAKLSALLLMHLASSPKPETLFPKAS</sequence>
<dbReference type="PANTHER" id="PTHR43808:SF9">
    <property type="entry name" value="BLL0789 PROTEIN"/>
    <property type="match status" value="1"/>
</dbReference>
<feature type="active site" evidence="4">
    <location>
        <position position="103"/>
    </location>
</feature>
<evidence type="ECO:0000256" key="4">
    <source>
        <dbReference type="PIRSR" id="PIRSR037238-1"/>
    </source>
</evidence>
<evidence type="ECO:0000256" key="1">
    <source>
        <dbReference type="ARBA" id="ARBA00022723"/>
    </source>
</evidence>
<dbReference type="SUPFAM" id="SSF53187">
    <property type="entry name" value="Zn-dependent exopeptidases"/>
    <property type="match status" value="1"/>
</dbReference>
<dbReference type="NCBIfam" id="NF005602">
    <property type="entry name" value="PRK07338.1"/>
    <property type="match status" value="1"/>
</dbReference>
<keyword evidence="6" id="KW-0121">Carboxypeptidase</keyword>
<evidence type="ECO:0000313" key="6">
    <source>
        <dbReference type="EMBL" id="TDQ50643.1"/>
    </source>
</evidence>
<keyword evidence="3" id="KW-0170">Cobalt</keyword>
<proteinExistence type="predicted"/>
<dbReference type="Pfam" id="PF07687">
    <property type="entry name" value="M20_dimer"/>
    <property type="match status" value="1"/>
</dbReference>
<feature type="active site" description="Proton acceptor" evidence="4">
    <location>
        <position position="164"/>
    </location>
</feature>
<dbReference type="Gene3D" id="3.40.630.10">
    <property type="entry name" value="Zn peptidases"/>
    <property type="match status" value="1"/>
</dbReference>
<keyword evidence="2" id="KW-0378">Hydrolase</keyword>
<dbReference type="InterPro" id="IPR050072">
    <property type="entry name" value="Peptidase_M20A"/>
</dbReference>
<keyword evidence="6" id="KW-0645">Protease</keyword>
<dbReference type="SUPFAM" id="SSF55031">
    <property type="entry name" value="Bacterial exopeptidase dimerisation domain"/>
    <property type="match status" value="1"/>
</dbReference>
<dbReference type="Proteomes" id="UP000295375">
    <property type="component" value="Unassembled WGS sequence"/>
</dbReference>
<keyword evidence="1" id="KW-0479">Metal-binding</keyword>
<dbReference type="InterPro" id="IPR017150">
    <property type="entry name" value="Pept_M20_glutamate_carboxypep"/>
</dbReference>
<dbReference type="Gene3D" id="3.30.70.360">
    <property type="match status" value="1"/>
</dbReference>
<dbReference type="InterPro" id="IPR011650">
    <property type="entry name" value="Peptidase_M20_dimer"/>
</dbReference>
<keyword evidence="7" id="KW-1185">Reference proteome</keyword>
<evidence type="ECO:0000256" key="3">
    <source>
        <dbReference type="ARBA" id="ARBA00023285"/>
    </source>
</evidence>
<dbReference type="OrthoDB" id="9776600at2"/>
<dbReference type="PANTHER" id="PTHR43808">
    <property type="entry name" value="ACETYLORNITHINE DEACETYLASE"/>
    <property type="match status" value="1"/>
</dbReference>
<name>A0A4R6UXJ9_9GAMM</name>
<feature type="domain" description="Peptidase M20 dimerisation" evidence="5">
    <location>
        <begin position="200"/>
        <end position="298"/>
    </location>
</feature>
<reference evidence="6 7" key="1">
    <citation type="submission" date="2019-03" db="EMBL/GenBank/DDBJ databases">
        <title>Genomic Encyclopedia of Type Strains, Phase IV (KMG-IV): sequencing the most valuable type-strain genomes for metagenomic binning, comparative biology and taxonomic classification.</title>
        <authorList>
            <person name="Goeker M."/>
        </authorList>
    </citation>
    <scope>NUCLEOTIDE SEQUENCE [LARGE SCALE GENOMIC DNA]</scope>
    <source>
        <strain evidence="6 7">DSM 103792</strain>
    </source>
</reference>
<evidence type="ECO:0000313" key="7">
    <source>
        <dbReference type="Proteomes" id="UP000295375"/>
    </source>
</evidence>
<dbReference type="AlphaFoldDB" id="A0A4R6UXJ9"/>
<dbReference type="EMBL" id="SNYM01000002">
    <property type="protein sequence ID" value="TDQ50643.1"/>
    <property type="molecule type" value="Genomic_DNA"/>
</dbReference>
<dbReference type="Pfam" id="PF01546">
    <property type="entry name" value="Peptidase_M20"/>
    <property type="match status" value="1"/>
</dbReference>
<accession>A0A4R6UXJ9</accession>
<dbReference type="InterPro" id="IPR002933">
    <property type="entry name" value="Peptidase_M20"/>
</dbReference>
<dbReference type="InterPro" id="IPR036264">
    <property type="entry name" value="Bact_exopeptidase_dim_dom"/>
</dbReference>
<dbReference type="RefSeq" id="WP_133587985.1">
    <property type="nucleotide sequence ID" value="NZ_CP037953.1"/>
</dbReference>
<evidence type="ECO:0000259" key="5">
    <source>
        <dbReference type="Pfam" id="PF07687"/>
    </source>
</evidence>